<dbReference type="Proteomes" id="UP000192140">
    <property type="component" value="Unassembled WGS sequence"/>
</dbReference>
<comment type="caution">
    <text evidence="1">The sequence shown here is derived from an EMBL/GenBank/DDBJ whole genome shotgun (WGS) entry which is preliminary data.</text>
</comment>
<dbReference type="AlphaFoldDB" id="A0A1S7TJG0"/>
<evidence type="ECO:0000313" key="1">
    <source>
        <dbReference type="EMBL" id="CVI54469.1"/>
    </source>
</evidence>
<keyword evidence="2" id="KW-1185">Reference proteome</keyword>
<name>A0A1S7TJG0_9HYPH</name>
<gene>
    <name evidence="1" type="ORF">AGR7A_Cc110018</name>
</gene>
<sequence>MNIRFLSEGQQAIELLSLTLAHSPCRKSIPVFDRENVQTQNVRASFMRPNGRMAL</sequence>
<proteinExistence type="predicted"/>
<evidence type="ECO:0000313" key="2">
    <source>
        <dbReference type="Proteomes" id="UP000192140"/>
    </source>
</evidence>
<reference evidence="1" key="1">
    <citation type="submission" date="2016-01" db="EMBL/GenBank/DDBJ databases">
        <authorList>
            <person name="Regsiter A."/>
            <person name="william w."/>
        </authorList>
    </citation>
    <scope>NUCLEOTIDE SEQUENCE</scope>
    <source>
        <strain evidence="1">NCPPB 1641</strain>
    </source>
</reference>
<accession>A0A1S7TJG0</accession>
<protein>
    <submittedName>
        <fullName evidence="1">Uncharacterized protein</fullName>
    </submittedName>
</protein>
<organism evidence="1 2">
    <name type="scientific">Agrobacterium deltaense NCPPB 1641</name>
    <dbReference type="NCBI Taxonomy" id="1183425"/>
    <lineage>
        <taxon>Bacteria</taxon>
        <taxon>Pseudomonadati</taxon>
        <taxon>Pseudomonadota</taxon>
        <taxon>Alphaproteobacteria</taxon>
        <taxon>Hyphomicrobiales</taxon>
        <taxon>Rhizobiaceae</taxon>
        <taxon>Rhizobium/Agrobacterium group</taxon>
        <taxon>Agrobacterium</taxon>
    </lineage>
</organism>
<dbReference type="EMBL" id="FCNP01000003">
    <property type="protein sequence ID" value="CVI54469.1"/>
    <property type="molecule type" value="Genomic_DNA"/>
</dbReference>